<organism evidence="3 4">
    <name type="scientific">Phytophthora megakarya</name>
    <dbReference type="NCBI Taxonomy" id="4795"/>
    <lineage>
        <taxon>Eukaryota</taxon>
        <taxon>Sar</taxon>
        <taxon>Stramenopiles</taxon>
        <taxon>Oomycota</taxon>
        <taxon>Peronosporomycetes</taxon>
        <taxon>Peronosporales</taxon>
        <taxon>Peronosporaceae</taxon>
        <taxon>Phytophthora</taxon>
    </lineage>
</organism>
<dbReference type="SUPFAM" id="SSF57997">
    <property type="entry name" value="Tropomyosin"/>
    <property type="match status" value="1"/>
</dbReference>
<comment type="caution">
    <text evidence="3">The sequence shown here is derived from an EMBL/GenBank/DDBJ whole genome shotgun (WGS) entry which is preliminary data.</text>
</comment>
<proteinExistence type="predicted"/>
<dbReference type="OrthoDB" id="551053at2759"/>
<evidence type="ECO:0000313" key="3">
    <source>
        <dbReference type="EMBL" id="OWZ23064.1"/>
    </source>
</evidence>
<name>A0A225WYZ7_9STRA</name>
<dbReference type="InterPro" id="IPR038911">
    <property type="entry name" value="SCLT1"/>
</dbReference>
<dbReference type="Gene3D" id="1.10.287.1490">
    <property type="match status" value="1"/>
</dbReference>
<dbReference type="Proteomes" id="UP000198211">
    <property type="component" value="Unassembled WGS sequence"/>
</dbReference>
<dbReference type="EMBL" id="NBNE01000088">
    <property type="protein sequence ID" value="OWZ23064.1"/>
    <property type="molecule type" value="Genomic_DNA"/>
</dbReference>
<evidence type="ECO:0000256" key="1">
    <source>
        <dbReference type="SAM" id="Coils"/>
    </source>
</evidence>
<dbReference type="GO" id="GO:0005814">
    <property type="term" value="C:centriole"/>
    <property type="evidence" value="ECO:0007669"/>
    <property type="project" value="TreeGrafter"/>
</dbReference>
<dbReference type="PANTHER" id="PTHR35970">
    <property type="entry name" value="SODIUM CHANNEL AND CLATHRIN LINKER 1"/>
    <property type="match status" value="1"/>
</dbReference>
<dbReference type="STRING" id="4795.A0A225WYZ7"/>
<keyword evidence="1" id="KW-0175">Coiled coil</keyword>
<keyword evidence="4" id="KW-1185">Reference proteome</keyword>
<feature type="coiled-coil region" evidence="1">
    <location>
        <begin position="109"/>
        <end position="189"/>
    </location>
</feature>
<feature type="coiled-coil region" evidence="1">
    <location>
        <begin position="773"/>
        <end position="807"/>
    </location>
</feature>
<sequence length="856" mass="98432">MDEGGPQAERSRRLETQGRLRSPKPVASVKPVASPCVAGCCAESAKLADERDFLRSYAERLLVQLRGLLQRYGELDRLKTLTDATQSEDEPQERLAPWLTASEYTNPLLQAYDVKIQELEAALVDNKKAVDRVAEYTNPLLQAYDVKIQELEAALVDNKKAVDRVASRAEGLAKENTTLRQELEVAGEKMVLRMQHEPKNMSEDLMNVQENGDYLQEINERIDVLMAENNMLMEQVSLQDDEIGVMKKELTDRDEQLQVMGQNFNEATLALQELRDACAQIREEKTHCERQLQRYAASIAQLESAKEALANQTDAVRKERGDLENKLGEYEEVLEKMKRNYEHKDDAFSTRYQNVCVRLRELTNALETKEKALDEMQERNNGLQSEIDGVRQDCEGMLNVLNSMEKQLTQYCAREDAVAELESECKVKVEEAILEKEEVSARELQSRREIARLLERLRQQAADHVKSQEESITAIVRKHETDITSRDQEISSLSAELVDIRSKMEVALRNQKEADKKLADAIRRSKDASIAFEKKLQHLSERAATAEEARDISSHLEAEYLERIRTKEDALTKLRTEFRDQGHELSERVSSLERELEMRRTEAREAKDESEEQHRKVQLLNDQLNKVKADCANKFTNEFEVLHQQNRDLKAQGAELEYKLSQSKKEAASALDTSRSERERIEVRLIAEVESLKERVQSLKDERKRADKNRQETEAKCSVLSLQIQQLRRDLSDTKELLLDQEHACDDSDRKVSELSAQLTAALAKQQQFYRQERELRTTVERMTLERSRMEREVTMARKKVEEYRNSSYVYQPLSHSRMHGGSYGRTESSGGTSHDVIAAQFDTAEKTDTRCQMPA</sequence>
<protein>
    <submittedName>
        <fullName evidence="3">Uncharacterized protein</fullName>
    </submittedName>
</protein>
<feature type="region of interest" description="Disordered" evidence="2">
    <location>
        <begin position="816"/>
        <end position="856"/>
    </location>
</feature>
<evidence type="ECO:0000256" key="2">
    <source>
        <dbReference type="SAM" id="MobiDB-lite"/>
    </source>
</evidence>
<accession>A0A225WYZ7</accession>
<gene>
    <name evidence="3" type="ORF">PHMEG_0002119</name>
</gene>
<dbReference type="GO" id="GO:0060271">
    <property type="term" value="P:cilium assembly"/>
    <property type="evidence" value="ECO:0007669"/>
    <property type="project" value="TreeGrafter"/>
</dbReference>
<evidence type="ECO:0000313" key="4">
    <source>
        <dbReference type="Proteomes" id="UP000198211"/>
    </source>
</evidence>
<feature type="coiled-coil region" evidence="1">
    <location>
        <begin position="264"/>
        <end position="393"/>
    </location>
</feature>
<reference evidence="4" key="1">
    <citation type="submission" date="2017-03" db="EMBL/GenBank/DDBJ databases">
        <title>Phytopthora megakarya and P. palmivora, two closely related causual agents of cacao black pod achieved similar genome size and gene model numbers by different mechanisms.</title>
        <authorList>
            <person name="Ali S."/>
            <person name="Shao J."/>
            <person name="Larry D.J."/>
            <person name="Kronmiller B."/>
            <person name="Shen D."/>
            <person name="Strem M.D."/>
            <person name="Melnick R.L."/>
            <person name="Guiltinan M.J."/>
            <person name="Tyler B.M."/>
            <person name="Meinhardt L.W."/>
            <person name="Bailey B.A."/>
        </authorList>
    </citation>
    <scope>NUCLEOTIDE SEQUENCE [LARGE SCALE GENOMIC DNA]</scope>
    <source>
        <strain evidence="4">zdho120</strain>
    </source>
</reference>
<feature type="compositionally biased region" description="Basic and acidic residues" evidence="2">
    <location>
        <begin position="9"/>
        <end position="18"/>
    </location>
</feature>
<feature type="region of interest" description="Disordered" evidence="2">
    <location>
        <begin position="1"/>
        <end position="27"/>
    </location>
</feature>
<dbReference type="PANTHER" id="PTHR35970:SF1">
    <property type="entry name" value="SODIUM CHANNEL AND CLATHRIN LINKER 1"/>
    <property type="match status" value="1"/>
</dbReference>
<dbReference type="AlphaFoldDB" id="A0A225WYZ7"/>
<feature type="coiled-coil region" evidence="1">
    <location>
        <begin position="589"/>
        <end position="744"/>
    </location>
</feature>